<evidence type="ECO:0000313" key="2">
    <source>
        <dbReference type="Proteomes" id="UP001175261"/>
    </source>
</evidence>
<dbReference type="AlphaFoldDB" id="A0AA39GG51"/>
<organism evidence="1 2">
    <name type="scientific">Sarocladium strictum</name>
    <name type="common">Black bundle disease fungus</name>
    <name type="synonym">Acremonium strictum</name>
    <dbReference type="NCBI Taxonomy" id="5046"/>
    <lineage>
        <taxon>Eukaryota</taxon>
        <taxon>Fungi</taxon>
        <taxon>Dikarya</taxon>
        <taxon>Ascomycota</taxon>
        <taxon>Pezizomycotina</taxon>
        <taxon>Sordariomycetes</taxon>
        <taxon>Hypocreomycetidae</taxon>
        <taxon>Hypocreales</taxon>
        <taxon>Sarocladiaceae</taxon>
        <taxon>Sarocladium</taxon>
    </lineage>
</organism>
<evidence type="ECO:0000313" key="1">
    <source>
        <dbReference type="EMBL" id="KAK0386737.1"/>
    </source>
</evidence>
<comment type="caution">
    <text evidence="1">The sequence shown here is derived from an EMBL/GenBank/DDBJ whole genome shotgun (WGS) entry which is preliminary data.</text>
</comment>
<dbReference type="EMBL" id="JAPDFR010000005">
    <property type="protein sequence ID" value="KAK0386737.1"/>
    <property type="molecule type" value="Genomic_DNA"/>
</dbReference>
<protein>
    <submittedName>
        <fullName evidence="1">Uncharacterized protein</fullName>
    </submittedName>
</protein>
<reference evidence="1" key="1">
    <citation type="submission" date="2022-10" db="EMBL/GenBank/DDBJ databases">
        <title>Determination and structural analysis of whole genome sequence of Sarocladium strictum F4-1.</title>
        <authorList>
            <person name="Hu L."/>
            <person name="Jiang Y."/>
        </authorList>
    </citation>
    <scope>NUCLEOTIDE SEQUENCE</scope>
    <source>
        <strain evidence="1">F4-1</strain>
    </source>
</reference>
<accession>A0AA39GG51</accession>
<name>A0AA39GG51_SARSR</name>
<proteinExistence type="predicted"/>
<dbReference type="Proteomes" id="UP001175261">
    <property type="component" value="Unassembled WGS sequence"/>
</dbReference>
<sequence>MEPAFPSLIPLSEEAKFLGVSYKDRWNLLKPVIIQIYTGESTQDGKQAKMDDMVEFMKRYYQFHATRLNPRVCCVSGRSMCPGLRHGLNLTLNHCLIGRHLRPPKFQPLPTLMQQTVANETFTPTLMDLLPVTKDVVHESMKKTPGALALDSWKLAIMTGNADLLRELYFENDRKPPEGIDDIYPFHLAAAFINGRRACCLTSSELMRTLGGHYLFQHNINNLGHTILDSFLITILRAHTAVSPTQVHPDFLGNFPGEYQDACGRWDHESAAIQELLRSGRTSGVCHHKDLNPVEMMGTADPRKVASWSKDCQVGWYSIQGVLRRAQHKADHSYMHTPCDMGLLHQDLRLPCCSPEEGLLWALIQTEMLTYRRRKEGDSWISRNFSMLALKEWVESRTSLYDTPLCTHGMMKPHTRCGWFYAENSHDIIFFPRAKEISTSHFMNMDDYTRATFIEPQEIEHDWFEEDYIQESGQEDDGDDDDVYGYW</sequence>
<keyword evidence="2" id="KW-1185">Reference proteome</keyword>
<gene>
    <name evidence="1" type="ORF">NLU13_6573</name>
</gene>